<evidence type="ECO:0000256" key="4">
    <source>
        <dbReference type="ARBA" id="ARBA00022844"/>
    </source>
</evidence>
<dbReference type="RefSeq" id="YP_001648805.1">
    <property type="nucleotide sequence ID" value="NC_010226.1"/>
</dbReference>
<dbReference type="InterPro" id="IPR036973">
    <property type="entry name" value="Capsid_L1_sf_Papillomavir"/>
</dbReference>
<accession>A9XNH7</accession>
<feature type="compositionally biased region" description="Basic residues" evidence="9">
    <location>
        <begin position="489"/>
        <end position="499"/>
    </location>
</feature>
<comment type="function">
    <text evidence="7 8">Forms an icosahedral capsid with a T=7 symmetry and a 50 nm diameter. The capsid is composed of 72 pentamers linked to each other by disulfide bonds and associated with L2 proteins. Binds to heparan sulfate proteoglycans on cell surface of basal layer keratinocytes to provide initial virion attachment. This binding mediates a conformational change in the virus capsid that facilitates efficient infection. The virion enters the host cell via endocytosis. During virus trafficking, L1 protein dissociates from the viral DNA and the genomic DNA is released to the host nucleus. The virion assembly takes place within the cell nucleus. Encapsulates the genomic DNA together with protein L2.</text>
</comment>
<evidence type="ECO:0000256" key="8">
    <source>
        <dbReference type="RuleBase" id="RU361248"/>
    </source>
</evidence>
<protein>
    <recommendedName>
        <fullName evidence="7 8">Major capsid protein L1</fullName>
    </recommendedName>
</protein>
<keyword evidence="4 7" id="KW-0946">Virion</keyword>
<evidence type="ECO:0000256" key="9">
    <source>
        <dbReference type="SAM" id="MobiDB-lite"/>
    </source>
</evidence>
<dbReference type="EMBL" id="EF584537">
    <property type="protein sequence ID" value="ABU86871.1"/>
    <property type="molecule type" value="Genomic_DNA"/>
</dbReference>
<dbReference type="GO" id="GO:0042025">
    <property type="term" value="C:host cell nucleus"/>
    <property type="evidence" value="ECO:0007669"/>
    <property type="project" value="UniProtKB-SubCell"/>
</dbReference>
<keyword evidence="7" id="KW-1015">Disulfide bond</keyword>
<keyword evidence="11" id="KW-1185">Reference proteome</keyword>
<reference evidence="10 11" key="1">
    <citation type="submission" date="2007-04" db="EMBL/GenBank/DDBJ databases">
        <authorList>
            <person name="Tobler K."/>
            <person name="Lange C."/>
            <person name="Ackermann M."/>
            <person name="Favrot C."/>
        </authorList>
    </citation>
    <scope>NUCLEOTIDE SEQUENCE [LARGE SCALE GENOMIC DNA]</scope>
    <source>
        <strain evidence="10">Pug2006</strain>
    </source>
</reference>
<feature type="disulfide bond" description="Interchain (with Cys-175)" evidence="7">
    <location>
        <position position="425"/>
    </location>
</feature>
<keyword evidence="7" id="KW-1164">Virus endocytosis by host</keyword>
<dbReference type="GeneID" id="5846805"/>
<comment type="subunit">
    <text evidence="7">Self-assembles into homopentamers. The capsid has an icosahedral symmetry and consists of 72 capsomers, with each capsomer being a pentamer of L1. Interacts with the minor capsid protein L2; this interaction is necessary for viral genome encapsidation. Interacts with protein E2; this interaction enhances E2-dependent replication and transcription activation.</text>
</comment>
<dbReference type="GO" id="GO:0019062">
    <property type="term" value="P:virion attachment to host cell"/>
    <property type="evidence" value="ECO:0007669"/>
    <property type="project" value="UniProtKB-UniRule"/>
</dbReference>
<keyword evidence="1 7" id="KW-0167">Capsid protein</keyword>
<dbReference type="GO" id="GO:0005198">
    <property type="term" value="F:structural molecule activity"/>
    <property type="evidence" value="ECO:0007669"/>
    <property type="project" value="UniProtKB-UniRule"/>
</dbReference>
<dbReference type="PRINTS" id="PR00865">
    <property type="entry name" value="HPVCAPSIDL1"/>
</dbReference>
<keyword evidence="8" id="KW-1145">T=7 icosahedral capsid protein</keyword>
<keyword evidence="3 7" id="KW-1161">Viral attachment to host cell</keyword>
<dbReference type="KEGG" id="vg:5846805"/>
<dbReference type="Proteomes" id="UP000103253">
    <property type="component" value="Segment"/>
</dbReference>
<feature type="region of interest" description="Disordered" evidence="9">
    <location>
        <begin position="470"/>
        <end position="499"/>
    </location>
</feature>
<evidence type="ECO:0000256" key="5">
    <source>
        <dbReference type="ARBA" id="ARBA00022921"/>
    </source>
</evidence>
<dbReference type="HAMAP" id="MF_04002">
    <property type="entry name" value="PPV_L1"/>
    <property type="match status" value="1"/>
</dbReference>
<dbReference type="OrthoDB" id="5037at10239"/>
<keyword evidence="7" id="KW-1048">Host nucleus</keyword>
<evidence type="ECO:0000256" key="6">
    <source>
        <dbReference type="ARBA" id="ARBA00023296"/>
    </source>
</evidence>
<sequence>MAVWVPNSQKLFLPPPAVTKVLNTDAYIKRTNIFCHADTERLLTVGNPFFEILAEDDRTVKVPKVSSNQYRVFRISLPDPNAFAFGERPVHDPDNERLVWGLRGIDVSRGQPLGNGVTGHPLFNKLFDNENPAKINTKEGKDARVSLAGDVKQTQVLIVGCAPAWGEHWNKTSPCGKVVKGECPPIELKNTVIQDGDMIDIGYGAMDFRSLSQNKSDAPLDIVRSICKYPDYLKMAKEATGDSMFFFARREQLYTRHFFSRDGESGEKIPEDLYIKGEQSRMTPGTQVYFGTQSGSLTSSDSQIFNRAYWLQRSQGLNNGMCWLNQLFVTVGDTTRGTNMTFSIATSDNGDYDASNFKTYVRHSEEFELAFIFQLCVVPLSPEVLAHLHTLNPAILDRWNLGLQASTSSVLEDRYRFLASLATPCPDKVTVKEPEDPYAGYSFWSVDLSERFSQDLDQFPLGRKFLAQSNLSTQRSVRKRARSPSTPRTPRKTVKRRKK</sequence>
<evidence type="ECO:0000256" key="1">
    <source>
        <dbReference type="ARBA" id="ARBA00022561"/>
    </source>
</evidence>
<gene>
    <name evidence="7 8 10" type="primary">L1</name>
</gene>
<dbReference type="SUPFAM" id="SSF88648">
    <property type="entry name" value="Group I dsDNA viruses"/>
    <property type="match status" value="1"/>
</dbReference>
<evidence type="ECO:0000256" key="7">
    <source>
        <dbReference type="HAMAP-Rule" id="MF_04002"/>
    </source>
</evidence>
<dbReference type="Pfam" id="PF00500">
    <property type="entry name" value="Late_protein_L1"/>
    <property type="match status" value="1"/>
</dbReference>
<dbReference type="InterPro" id="IPR011222">
    <property type="entry name" value="dsDNA_vir_gr_I_capsid"/>
</dbReference>
<evidence type="ECO:0000256" key="3">
    <source>
        <dbReference type="ARBA" id="ARBA00022804"/>
    </source>
</evidence>
<keyword evidence="2 7" id="KW-0945">Host-virus interaction</keyword>
<name>A9XNH7_9PAPI</name>
<dbReference type="Gene3D" id="2.60.175.20">
    <property type="entry name" value="Major capsid L1 (late) superfamily, Papillomavirus"/>
    <property type="match status" value="1"/>
</dbReference>
<dbReference type="GO" id="GO:0039620">
    <property type="term" value="C:T=7 icosahedral viral capsid"/>
    <property type="evidence" value="ECO:0007669"/>
    <property type="project" value="UniProtKB-UniRule"/>
</dbReference>
<comment type="similarity">
    <text evidence="7 8">Belongs to the papillomaviridae L1 protein family.</text>
</comment>
<proteinExistence type="inferred from homology"/>
<evidence type="ECO:0000313" key="10">
    <source>
        <dbReference type="EMBL" id="ABU86871.1"/>
    </source>
</evidence>
<evidence type="ECO:0000313" key="11">
    <source>
        <dbReference type="Proteomes" id="UP000103253"/>
    </source>
</evidence>
<keyword evidence="5 7" id="KW-0426">Late protein</keyword>
<feature type="disulfide bond" description="Interchain (with Cys-425)" evidence="7">
    <location>
        <position position="175"/>
    </location>
</feature>
<evidence type="ECO:0000256" key="2">
    <source>
        <dbReference type="ARBA" id="ARBA00022581"/>
    </source>
</evidence>
<dbReference type="GO" id="GO:0075509">
    <property type="term" value="P:endocytosis involved in viral entry into host cell"/>
    <property type="evidence" value="ECO:0007669"/>
    <property type="project" value="UniProtKB-KW"/>
</dbReference>
<keyword evidence="7" id="KW-1162">Viral penetration into host cytoplasm</keyword>
<comment type="subcellular location">
    <subcellularLocation>
        <location evidence="7">Virion</location>
    </subcellularLocation>
    <subcellularLocation>
        <location evidence="7">Host nucleus</location>
    </subcellularLocation>
</comment>
<keyword evidence="6 7" id="KW-1160">Virus entry into host cell</keyword>
<dbReference type="InterPro" id="IPR002210">
    <property type="entry name" value="Capsid_L1_Papillomavir"/>
</dbReference>
<organism evidence="10 11">
    <name type="scientific">Canis familiaris papillomavirus 4</name>
    <dbReference type="NCBI Taxonomy" id="464980"/>
    <lineage>
        <taxon>Viruses</taxon>
        <taxon>Monodnaviria</taxon>
        <taxon>Shotokuvirae</taxon>
        <taxon>Cossaviricota</taxon>
        <taxon>Papovaviricetes</taxon>
        <taxon>Zurhausenvirales</taxon>
        <taxon>Papillomaviridae</taxon>
        <taxon>Firstpapillomavirinae</taxon>
        <taxon>Chipapillomavirus</taxon>
        <taxon>Chipapillomavirus 2</taxon>
    </lineage>
</organism>